<evidence type="ECO:0008006" key="3">
    <source>
        <dbReference type="Google" id="ProtNLM"/>
    </source>
</evidence>
<name>A0ABQ5VCF6_9PROT</name>
<dbReference type="Proteomes" id="UP001161391">
    <property type="component" value="Unassembled WGS sequence"/>
</dbReference>
<sequence length="118" mass="12789">MSHDFVLNGKRFRPVSNSKSGRVASDALFTFSQLGEAFSATYSGAGFTDGHLIGQMTGTDQAVLIYHSRAEDGSLEAGEATAVFSEVKNGSILIDMDWRWLNGSKAFGTSQYQEIVNE</sequence>
<reference evidence="1" key="1">
    <citation type="journal article" date="2014" name="Int. J. Syst. Evol. Microbiol.">
        <title>Complete genome of a new Firmicutes species belonging to the dominant human colonic microbiota ('Ruminococcus bicirculans') reveals two chromosomes and a selective capacity to utilize plant glucans.</title>
        <authorList>
            <consortium name="NISC Comparative Sequencing Program"/>
            <person name="Wegmann U."/>
            <person name="Louis P."/>
            <person name="Goesmann A."/>
            <person name="Henrissat B."/>
            <person name="Duncan S.H."/>
            <person name="Flint H.J."/>
        </authorList>
    </citation>
    <scope>NUCLEOTIDE SEQUENCE</scope>
    <source>
        <strain evidence="1">NBRC 108219</strain>
    </source>
</reference>
<protein>
    <recommendedName>
        <fullName evidence="3">Nuclear transport factor 2 family protein</fullName>
    </recommendedName>
</protein>
<comment type="caution">
    <text evidence="1">The sequence shown here is derived from an EMBL/GenBank/DDBJ whole genome shotgun (WGS) entry which is preliminary data.</text>
</comment>
<dbReference type="InterPro" id="IPR058595">
    <property type="entry name" value="Avidin-like"/>
</dbReference>
<evidence type="ECO:0000313" key="1">
    <source>
        <dbReference type="EMBL" id="GLQ24380.1"/>
    </source>
</evidence>
<evidence type="ECO:0000313" key="2">
    <source>
        <dbReference type="Proteomes" id="UP001161391"/>
    </source>
</evidence>
<accession>A0ABQ5VCF6</accession>
<proteinExistence type="predicted"/>
<dbReference type="EMBL" id="BSNK01000002">
    <property type="protein sequence ID" value="GLQ24380.1"/>
    <property type="molecule type" value="Genomic_DNA"/>
</dbReference>
<keyword evidence="2" id="KW-1185">Reference proteome</keyword>
<organism evidence="1 2">
    <name type="scientific">Algimonas ampicilliniresistens</name>
    <dbReference type="NCBI Taxonomy" id="1298735"/>
    <lineage>
        <taxon>Bacteria</taxon>
        <taxon>Pseudomonadati</taxon>
        <taxon>Pseudomonadota</taxon>
        <taxon>Alphaproteobacteria</taxon>
        <taxon>Maricaulales</taxon>
        <taxon>Robiginitomaculaceae</taxon>
        <taxon>Algimonas</taxon>
    </lineage>
</organism>
<gene>
    <name evidence="1" type="ORF">GCM10007853_22540</name>
</gene>
<reference evidence="1" key="2">
    <citation type="submission" date="2023-01" db="EMBL/GenBank/DDBJ databases">
        <title>Draft genome sequence of Algimonas ampicilliniresistens strain NBRC 108219.</title>
        <authorList>
            <person name="Sun Q."/>
            <person name="Mori K."/>
        </authorList>
    </citation>
    <scope>NUCLEOTIDE SEQUENCE</scope>
    <source>
        <strain evidence="1">NBRC 108219</strain>
    </source>
</reference>
<dbReference type="RefSeq" id="WP_284390714.1">
    <property type="nucleotide sequence ID" value="NZ_BSNK01000002.1"/>
</dbReference>
<dbReference type="Pfam" id="PF26421">
    <property type="entry name" value="Avidin_like"/>
    <property type="match status" value="1"/>
</dbReference>